<dbReference type="Pfam" id="PF03466">
    <property type="entry name" value="LysR_substrate"/>
    <property type="match status" value="1"/>
</dbReference>
<dbReference type="AlphaFoldDB" id="A0A843YA77"/>
<evidence type="ECO:0000256" key="4">
    <source>
        <dbReference type="ARBA" id="ARBA00023163"/>
    </source>
</evidence>
<dbReference type="Pfam" id="PF00126">
    <property type="entry name" value="HTH_1"/>
    <property type="match status" value="1"/>
</dbReference>
<comment type="caution">
    <text evidence="6">The sequence shown here is derived from an EMBL/GenBank/DDBJ whole genome shotgun (WGS) entry which is preliminary data.</text>
</comment>
<keyword evidence="3" id="KW-0238">DNA-binding</keyword>
<accession>A0A843YA77</accession>
<name>A0A843YA77_9RHOB</name>
<dbReference type="SUPFAM" id="SSF53850">
    <property type="entry name" value="Periplasmic binding protein-like II"/>
    <property type="match status" value="1"/>
</dbReference>
<comment type="similarity">
    <text evidence="1">Belongs to the LysR transcriptional regulatory family.</text>
</comment>
<dbReference type="InterPro" id="IPR005119">
    <property type="entry name" value="LysR_subst-bd"/>
</dbReference>
<dbReference type="PANTHER" id="PTHR30126:SF80">
    <property type="entry name" value="TRANSCRIPTIONAL REGULATOR-RELATED"/>
    <property type="match status" value="1"/>
</dbReference>
<keyword evidence="7" id="KW-1185">Reference proteome</keyword>
<dbReference type="Gene3D" id="3.40.190.10">
    <property type="entry name" value="Periplasmic binding protein-like II"/>
    <property type="match status" value="1"/>
</dbReference>
<evidence type="ECO:0000256" key="3">
    <source>
        <dbReference type="ARBA" id="ARBA00023125"/>
    </source>
</evidence>
<reference evidence="6 7" key="1">
    <citation type="submission" date="2019-10" db="EMBL/GenBank/DDBJ databases">
        <title>Epibacterium sp. nov., isolated from seawater.</title>
        <authorList>
            <person name="Zhang X."/>
            <person name="Li N."/>
        </authorList>
    </citation>
    <scope>NUCLEOTIDE SEQUENCE [LARGE SCALE GENOMIC DNA]</scope>
    <source>
        <strain evidence="6 7">SM1979</strain>
    </source>
</reference>
<keyword evidence="2" id="KW-0805">Transcription regulation</keyword>
<evidence type="ECO:0000313" key="6">
    <source>
        <dbReference type="EMBL" id="MQQ07836.1"/>
    </source>
</evidence>
<keyword evidence="4" id="KW-0804">Transcription</keyword>
<dbReference type="PANTHER" id="PTHR30126">
    <property type="entry name" value="HTH-TYPE TRANSCRIPTIONAL REGULATOR"/>
    <property type="match status" value="1"/>
</dbReference>
<gene>
    <name evidence="6" type="ORF">GFB49_05175</name>
</gene>
<dbReference type="Proteomes" id="UP000444174">
    <property type="component" value="Unassembled WGS sequence"/>
</dbReference>
<sequence>MSLHLVPRQLRYVLAVAEHGSIQAASRALGIAASAIDRQIKAMEEASQSPLFDRLPRGMKPTAAGEAVIVMARRWLADAERLEGGLKEMRGQEHGTVRLAAMDSLANGLLPELVAWVMRDHPRIHLDIDIMTPSQAAQALDEGTVDLAFAFNLPKGRYQHRIWEEELPFGCVVSHAHPLARQDRVTLTMLSEVPTASQSALLPIRRYLDSRHGWLFAENAPVLVTNSLQLLKQSVLDGDLAILTSELDVLPEVEAGRLRFLPLDEAGLRPQNIVLAVDTRRPLIRATRVIADRLHSVVPQRLADLRR</sequence>
<dbReference type="InterPro" id="IPR036388">
    <property type="entry name" value="WH-like_DNA-bd_sf"/>
</dbReference>
<evidence type="ECO:0000256" key="1">
    <source>
        <dbReference type="ARBA" id="ARBA00009437"/>
    </source>
</evidence>
<dbReference type="EMBL" id="WIBF01000002">
    <property type="protein sequence ID" value="MQQ07836.1"/>
    <property type="molecule type" value="Genomic_DNA"/>
</dbReference>
<dbReference type="InterPro" id="IPR000847">
    <property type="entry name" value="LysR_HTH_N"/>
</dbReference>
<organism evidence="6 7">
    <name type="scientific">Tritonibacter litoralis</name>
    <dbReference type="NCBI Taxonomy" id="2662264"/>
    <lineage>
        <taxon>Bacteria</taxon>
        <taxon>Pseudomonadati</taxon>
        <taxon>Pseudomonadota</taxon>
        <taxon>Alphaproteobacteria</taxon>
        <taxon>Rhodobacterales</taxon>
        <taxon>Paracoccaceae</taxon>
        <taxon>Tritonibacter</taxon>
    </lineage>
</organism>
<protein>
    <submittedName>
        <fullName evidence="6">LysR family transcriptional regulator</fullName>
    </submittedName>
</protein>
<feature type="domain" description="HTH lysR-type" evidence="5">
    <location>
        <begin position="1"/>
        <end position="62"/>
    </location>
</feature>
<dbReference type="SUPFAM" id="SSF46785">
    <property type="entry name" value="Winged helix' DNA-binding domain"/>
    <property type="match status" value="1"/>
</dbReference>
<evidence type="ECO:0000259" key="5">
    <source>
        <dbReference type="PROSITE" id="PS50931"/>
    </source>
</evidence>
<evidence type="ECO:0000256" key="2">
    <source>
        <dbReference type="ARBA" id="ARBA00023015"/>
    </source>
</evidence>
<evidence type="ECO:0000313" key="7">
    <source>
        <dbReference type="Proteomes" id="UP000444174"/>
    </source>
</evidence>
<dbReference type="Gene3D" id="1.10.10.10">
    <property type="entry name" value="Winged helix-like DNA-binding domain superfamily/Winged helix DNA-binding domain"/>
    <property type="match status" value="1"/>
</dbReference>
<dbReference type="GO" id="GO:0000976">
    <property type="term" value="F:transcription cis-regulatory region binding"/>
    <property type="evidence" value="ECO:0007669"/>
    <property type="project" value="TreeGrafter"/>
</dbReference>
<dbReference type="GO" id="GO:0003700">
    <property type="term" value="F:DNA-binding transcription factor activity"/>
    <property type="evidence" value="ECO:0007669"/>
    <property type="project" value="InterPro"/>
</dbReference>
<dbReference type="PROSITE" id="PS50931">
    <property type="entry name" value="HTH_LYSR"/>
    <property type="match status" value="1"/>
</dbReference>
<dbReference type="InterPro" id="IPR036390">
    <property type="entry name" value="WH_DNA-bd_sf"/>
</dbReference>
<proteinExistence type="inferred from homology"/>
<dbReference type="RefSeq" id="WP_153214747.1">
    <property type="nucleotide sequence ID" value="NZ_WIBF01000002.1"/>
</dbReference>